<name>A0A0G4HL90_9ALVE</name>
<proteinExistence type="predicted"/>
<feature type="compositionally biased region" description="Basic and acidic residues" evidence="1">
    <location>
        <begin position="1"/>
        <end position="18"/>
    </location>
</feature>
<reference evidence="2" key="1">
    <citation type="submission" date="2014-11" db="EMBL/GenBank/DDBJ databases">
        <authorList>
            <person name="Otto D Thomas"/>
            <person name="Naeem Raeece"/>
        </authorList>
    </citation>
    <scope>NUCLEOTIDE SEQUENCE</scope>
</reference>
<evidence type="ECO:0000256" key="1">
    <source>
        <dbReference type="SAM" id="MobiDB-lite"/>
    </source>
</evidence>
<dbReference type="AlphaFoldDB" id="A0A0G4HL90"/>
<feature type="region of interest" description="Disordered" evidence="1">
    <location>
        <begin position="1"/>
        <end position="49"/>
    </location>
</feature>
<feature type="region of interest" description="Disordered" evidence="1">
    <location>
        <begin position="66"/>
        <end position="92"/>
    </location>
</feature>
<accession>A0A0G4HL90</accession>
<gene>
    <name evidence="2" type="ORF">Cvel_1142</name>
</gene>
<dbReference type="VEuPathDB" id="CryptoDB:Cvel_1142"/>
<evidence type="ECO:0000313" key="2">
    <source>
        <dbReference type="EMBL" id="CEM44896.1"/>
    </source>
</evidence>
<organism evidence="2">
    <name type="scientific">Chromera velia CCMP2878</name>
    <dbReference type="NCBI Taxonomy" id="1169474"/>
    <lineage>
        <taxon>Eukaryota</taxon>
        <taxon>Sar</taxon>
        <taxon>Alveolata</taxon>
        <taxon>Colpodellida</taxon>
        <taxon>Chromeraceae</taxon>
        <taxon>Chromera</taxon>
    </lineage>
</organism>
<dbReference type="EMBL" id="CDMZ01003040">
    <property type="protein sequence ID" value="CEM44896.1"/>
    <property type="molecule type" value="Genomic_DNA"/>
</dbReference>
<sequence>MLAIGAERESCLTQERKSIRQQASASSTGAAVERSDRTGDVYPFDGGNTVSRVSYVNIPMYDKFRLSSSSSSSSPSSASSSSSSSSSSSFSASVSFSFSSSALASACASASAPSVCPSATSSIPQWVF</sequence>
<protein>
    <submittedName>
        <fullName evidence="2">Uncharacterized protein</fullName>
    </submittedName>
</protein>
<feature type="compositionally biased region" description="Polar residues" evidence="1">
    <location>
        <begin position="20"/>
        <end position="29"/>
    </location>
</feature>